<dbReference type="Proteomes" id="UP000196708">
    <property type="component" value="Plasmid unnamed1"/>
</dbReference>
<dbReference type="RefSeq" id="WP_088132951.1">
    <property type="nucleotide sequence ID" value="NZ_CP018835.1"/>
</dbReference>
<organism evidence="2 3">
    <name type="scientific">Vibrio gazogenes</name>
    <dbReference type="NCBI Taxonomy" id="687"/>
    <lineage>
        <taxon>Bacteria</taxon>
        <taxon>Pseudomonadati</taxon>
        <taxon>Pseudomonadota</taxon>
        <taxon>Gammaproteobacteria</taxon>
        <taxon>Vibrionales</taxon>
        <taxon>Vibrionaceae</taxon>
        <taxon>Vibrio</taxon>
    </lineage>
</organism>
<name>A0A1Z2SML4_VIBGA</name>
<dbReference type="KEGG" id="vga:BSQ33_00930"/>
<keyword evidence="2" id="KW-0614">Plasmid</keyword>
<reference evidence="2 3" key="1">
    <citation type="submission" date="2016-12" db="EMBL/GenBank/DDBJ databases">
        <authorList>
            <person name="Song W.-J."/>
            <person name="Kurnit D.M."/>
        </authorList>
    </citation>
    <scope>NUCLEOTIDE SEQUENCE [LARGE SCALE GENOMIC DNA]</scope>
    <source>
        <strain evidence="2 3">ATCC 43942</strain>
        <plasmid evidence="3">Plasmid unnamed1</plasmid>
        <plasmid evidence="2">unnamed1</plasmid>
    </source>
</reference>
<dbReference type="KEGG" id="vga:BSQ33_21540"/>
<protein>
    <submittedName>
        <fullName evidence="2">Uncharacterized protein</fullName>
    </submittedName>
</protein>
<proteinExistence type="predicted"/>
<accession>A0A1Z2SML4</accession>
<evidence type="ECO:0000313" key="1">
    <source>
        <dbReference type="EMBL" id="ASA54429.1"/>
    </source>
</evidence>
<dbReference type="EMBL" id="CP018835">
    <property type="protein sequence ID" value="ASA54429.1"/>
    <property type="molecule type" value="Genomic_DNA"/>
</dbReference>
<sequence length="88" mass="10322">MDNKNNHHPFFSVGNHRITYEQQQNFPQDRENCIAVDSIRSLETLVNRSQEPLEIVFHPSEPDVWPEFMAFIIAWHVRQSVSGLFRAA</sequence>
<evidence type="ECO:0000313" key="2">
    <source>
        <dbReference type="EMBL" id="ASA58366.1"/>
    </source>
</evidence>
<gene>
    <name evidence="1" type="ORF">BSQ33_00930</name>
    <name evidence="2" type="ORF">BSQ33_21540</name>
</gene>
<geneLocation type="plasmid" evidence="2">
    <name>unnamed1</name>
</geneLocation>
<dbReference type="AlphaFoldDB" id="A0A1Z2SML4"/>
<evidence type="ECO:0000313" key="3">
    <source>
        <dbReference type="Proteomes" id="UP000196708"/>
    </source>
</evidence>
<dbReference type="Proteomes" id="UP000196708">
    <property type="component" value="Chromosome 1"/>
</dbReference>
<dbReference type="EMBL" id="CP018837">
    <property type="protein sequence ID" value="ASA58366.1"/>
    <property type="molecule type" value="Genomic_DNA"/>
</dbReference>